<organism evidence="1 2">
    <name type="scientific">Weissella coleopterorum</name>
    <dbReference type="NCBI Taxonomy" id="2714949"/>
    <lineage>
        <taxon>Bacteria</taxon>
        <taxon>Bacillati</taxon>
        <taxon>Bacillota</taxon>
        <taxon>Bacilli</taxon>
        <taxon>Lactobacillales</taxon>
        <taxon>Lactobacillaceae</taxon>
        <taxon>Weissella</taxon>
    </lineage>
</organism>
<reference evidence="1 2" key="1">
    <citation type="submission" date="2020-03" db="EMBL/GenBank/DDBJ databases">
        <title>Weissella sp. nov., isolated from Cybister lewisianus.</title>
        <authorList>
            <person name="Hyun D.-W."/>
            <person name="Bae J.-W."/>
        </authorList>
    </citation>
    <scope>NUCLEOTIDE SEQUENCE [LARGE SCALE GENOMIC DNA]</scope>
    <source>
        <strain evidence="1 2">HDW19</strain>
    </source>
</reference>
<name>A0A6G8AYJ1_9LACO</name>
<dbReference type="KEGG" id="wco:G7084_01570"/>
<dbReference type="Proteomes" id="UP000500741">
    <property type="component" value="Chromosome"/>
</dbReference>
<evidence type="ECO:0008006" key="3">
    <source>
        <dbReference type="Google" id="ProtNLM"/>
    </source>
</evidence>
<dbReference type="Gene3D" id="6.10.140.2190">
    <property type="match status" value="1"/>
</dbReference>
<gene>
    <name evidence="1" type="ORF">G7084_01570</name>
</gene>
<proteinExistence type="predicted"/>
<protein>
    <recommendedName>
        <fullName evidence="3">BppU N-terminal domain-containing protein</fullName>
    </recommendedName>
</protein>
<dbReference type="RefSeq" id="WP_166009419.1">
    <property type="nucleotide sequence ID" value="NZ_CP049888.1"/>
</dbReference>
<dbReference type="AlphaFoldDB" id="A0A6G8AYJ1"/>
<accession>A0A6G8AYJ1</accession>
<dbReference type="EMBL" id="CP049888">
    <property type="protein sequence ID" value="QIL50124.1"/>
    <property type="molecule type" value="Genomic_DNA"/>
</dbReference>
<evidence type="ECO:0000313" key="1">
    <source>
        <dbReference type="EMBL" id="QIL50124.1"/>
    </source>
</evidence>
<evidence type="ECO:0000313" key="2">
    <source>
        <dbReference type="Proteomes" id="UP000500741"/>
    </source>
</evidence>
<dbReference type="CDD" id="cd19958">
    <property type="entry name" value="pyocin_knob"/>
    <property type="match status" value="1"/>
</dbReference>
<keyword evidence="2" id="KW-1185">Reference proteome</keyword>
<sequence>MSNKFSAFEFTDEGLKVISEVLANKGKMAIMSFYTFDKVINKQIEYDQIQANNPKQFKPVGTVTAKPNNTIESRLILDNLDVTIDYSLKSVAIIGQYNDSNFILGVIFTNEVTTIPKYDGISGQSIALDVSFAISDTSVVTINTQLAGMLTVEDYIALMSYIDSKDALKADDDKVVHLFNNENVDGIKKFLKTINGSVSGNSGTTNRVNTLDLNTAVDLNKMTNGLYLATSLDKITTNKPDEAGEVFVLVVESFEQRFIDLQTNKQYYRSINGSVFNKWERFFTVSEMNNLDMNIVHKKKDESIDGNKTFLQKIIGSITGTAGTAIKLLTGRSIQTNLSSTSAANFDGTADVKPGVAGTLPVANGGTGTTTGNAPSASKLSPGRKINSVLFDGSKDITVIDSTAIHKTGDETVDGTKTFKQTIKQDMTKRPASRLALYTVTDDTYGGAILSMLASPDGYGRAIGIGSGGITVLGGGEAAASLLDAIVAGTTPAGFPKVASSENAVLASDSSAFILVGYQSGGTAGQLWEFTSSGTLNKWINGKAVNVIKADGTAVDSDAIHKKAALSVKDYSATLFGVSGAIQFHVTDTGVGVVVAGSLKNVPTSDGSKKTGAQIPAGVPVPAYDVRLPWATWSGITDVTHRTGFIGFFLLKKGSRDIYYKQQTTKEDSTKEYTPGTLGIDTSGWYPIH</sequence>